<keyword evidence="2 13" id="KW-0004">4Fe-4S</keyword>
<feature type="binding site" evidence="13">
    <location>
        <position position="189"/>
    </location>
    <ligand>
        <name>[4Fe-4S] cluster</name>
        <dbReference type="ChEBI" id="CHEBI:49883"/>
        <label>2</label>
        <note>4Fe-4S-S-AdoMet</note>
    </ligand>
</feature>
<name>A0A8J6JC93_9FIRM</name>
<dbReference type="PROSITE" id="PS01278">
    <property type="entry name" value="MTTASE_RADICAL"/>
    <property type="match status" value="1"/>
</dbReference>
<evidence type="ECO:0000313" key="17">
    <source>
        <dbReference type="EMBL" id="MBC5736816.1"/>
    </source>
</evidence>
<evidence type="ECO:0000259" key="15">
    <source>
        <dbReference type="PROSITE" id="PS51449"/>
    </source>
</evidence>
<keyword evidence="6 13" id="KW-0408">Iron</keyword>
<dbReference type="EC" id="2.8.4.3" evidence="8 13"/>
<dbReference type="PROSITE" id="PS51918">
    <property type="entry name" value="RADICAL_SAM"/>
    <property type="match status" value="1"/>
</dbReference>
<dbReference type="InterPro" id="IPR006638">
    <property type="entry name" value="Elp3/MiaA/NifB-like_rSAM"/>
</dbReference>
<comment type="function">
    <text evidence="1 13">Catalyzes the methylthiolation of N6-(dimethylallyl)adenosine (i(6)A), leading to the formation of 2-methylthio-N6-(dimethylallyl)adenosine (ms(2)i(6)A) at position 37 in tRNAs that read codons beginning with uridine.</text>
</comment>
<dbReference type="InterPro" id="IPR023404">
    <property type="entry name" value="rSAM_horseshoe"/>
</dbReference>
<keyword evidence="5 13" id="KW-0479">Metal-binding</keyword>
<dbReference type="HAMAP" id="MF_01864">
    <property type="entry name" value="tRNA_metthiotr_MiaB"/>
    <property type="match status" value="1"/>
</dbReference>
<evidence type="ECO:0000256" key="6">
    <source>
        <dbReference type="ARBA" id="ARBA00023004"/>
    </source>
</evidence>
<evidence type="ECO:0000259" key="14">
    <source>
        <dbReference type="PROSITE" id="PS50926"/>
    </source>
</evidence>
<comment type="catalytic activity">
    <reaction evidence="9 13">
        <text>N(6)-dimethylallyladenosine(37) in tRNA + (sulfur carrier)-SH + AH2 + 2 S-adenosyl-L-methionine = 2-methylsulfanyl-N(6)-dimethylallyladenosine(37) in tRNA + (sulfur carrier)-H + 5'-deoxyadenosine + L-methionine + A + S-adenosyl-L-homocysteine + 2 H(+)</text>
        <dbReference type="Rhea" id="RHEA:37067"/>
        <dbReference type="Rhea" id="RHEA-COMP:10375"/>
        <dbReference type="Rhea" id="RHEA-COMP:10376"/>
        <dbReference type="Rhea" id="RHEA-COMP:14737"/>
        <dbReference type="Rhea" id="RHEA-COMP:14739"/>
        <dbReference type="ChEBI" id="CHEBI:13193"/>
        <dbReference type="ChEBI" id="CHEBI:15378"/>
        <dbReference type="ChEBI" id="CHEBI:17319"/>
        <dbReference type="ChEBI" id="CHEBI:17499"/>
        <dbReference type="ChEBI" id="CHEBI:29917"/>
        <dbReference type="ChEBI" id="CHEBI:57844"/>
        <dbReference type="ChEBI" id="CHEBI:57856"/>
        <dbReference type="ChEBI" id="CHEBI:59789"/>
        <dbReference type="ChEBI" id="CHEBI:64428"/>
        <dbReference type="ChEBI" id="CHEBI:74415"/>
        <dbReference type="ChEBI" id="CHEBI:74417"/>
        <dbReference type="EC" id="2.8.4.3"/>
    </reaction>
</comment>
<feature type="binding site" evidence="13">
    <location>
        <position position="193"/>
    </location>
    <ligand>
        <name>[4Fe-4S] cluster</name>
        <dbReference type="ChEBI" id="CHEBI:49883"/>
        <label>2</label>
        <note>4Fe-4S-S-AdoMet</note>
    </ligand>
</feature>
<evidence type="ECO:0000256" key="13">
    <source>
        <dbReference type="HAMAP-Rule" id="MF_01864"/>
    </source>
</evidence>
<comment type="similarity">
    <text evidence="13">Belongs to the methylthiotransferase family. MiaB subfamily.</text>
</comment>
<dbReference type="PANTHER" id="PTHR43020">
    <property type="entry name" value="CDK5 REGULATORY SUBUNIT-ASSOCIATED PROTEIN 1"/>
    <property type="match status" value="1"/>
</dbReference>
<dbReference type="InterPro" id="IPR058240">
    <property type="entry name" value="rSAM_sf"/>
</dbReference>
<dbReference type="Pfam" id="PF00919">
    <property type="entry name" value="UPF0004"/>
    <property type="match status" value="1"/>
</dbReference>
<dbReference type="SFLD" id="SFLDS00029">
    <property type="entry name" value="Radical_SAM"/>
    <property type="match status" value="1"/>
</dbReference>
<dbReference type="SUPFAM" id="SSF102114">
    <property type="entry name" value="Radical SAM enzymes"/>
    <property type="match status" value="1"/>
</dbReference>
<dbReference type="GO" id="GO:0046872">
    <property type="term" value="F:metal ion binding"/>
    <property type="evidence" value="ECO:0007669"/>
    <property type="project" value="UniProtKB-KW"/>
</dbReference>
<dbReference type="PROSITE" id="PS50926">
    <property type="entry name" value="TRAM"/>
    <property type="match status" value="1"/>
</dbReference>
<dbReference type="SMART" id="SM00729">
    <property type="entry name" value="Elp3"/>
    <property type="match status" value="1"/>
</dbReference>
<dbReference type="CDD" id="cd01335">
    <property type="entry name" value="Radical_SAM"/>
    <property type="match status" value="1"/>
</dbReference>
<dbReference type="SFLD" id="SFLDF00273">
    <property type="entry name" value="(dimethylallyl)adenosine_tRNA"/>
    <property type="match status" value="1"/>
</dbReference>
<organism evidence="17 18">
    <name type="scientific">Lawsonibacter faecis</name>
    <dbReference type="NCBI Taxonomy" id="2763052"/>
    <lineage>
        <taxon>Bacteria</taxon>
        <taxon>Bacillati</taxon>
        <taxon>Bacillota</taxon>
        <taxon>Clostridia</taxon>
        <taxon>Eubacteriales</taxon>
        <taxon>Oscillospiraceae</taxon>
        <taxon>Lawsonibacter</taxon>
    </lineage>
</organism>
<keyword evidence="4 13" id="KW-0949">S-adenosyl-L-methionine</keyword>
<dbReference type="GO" id="GO:0051539">
    <property type="term" value="F:4 iron, 4 sulfur cluster binding"/>
    <property type="evidence" value="ECO:0007669"/>
    <property type="project" value="UniProtKB-UniRule"/>
</dbReference>
<dbReference type="InterPro" id="IPR020612">
    <property type="entry name" value="Methylthiotransferase_CS"/>
</dbReference>
<dbReference type="InterPro" id="IPR038135">
    <property type="entry name" value="Methylthiotransferase_N_sf"/>
</dbReference>
<dbReference type="GO" id="GO:0035597">
    <property type="term" value="F:tRNA-2-methylthio-N(6)-dimethylallyladenosine(37) synthase activity"/>
    <property type="evidence" value="ECO:0007669"/>
    <property type="project" value="UniProtKB-EC"/>
</dbReference>
<sequence>MERKTTRISPDDIAGQRAYCAEIKELNARFDRAPLAYVDTYGCQQNEADSERIRGYLAEMGYAFTQDESEAAVIVINTCAIREHAEQRVLGNVGALTHTKRKNPNQIICLCGCMAQEPHVAEKLRQSFRHVDLVFGPHALWRFPEFLWRIQTRRGRIFETADDPGSIAEGIPVVRQNGIKAWVSIMYGCNNFCSYCIVPYVRGRERSRSPEAILAEVKELAAAGYRDITLLGQNVNSYGRDLEEDIDFADLLKRVNAVPGDFLIRFMTSHPKDAGEKLFDAMASCERVAPVIHLPFQAGNNRVLEAMNRRYTREAYLEKVRALRSRIPDIVLTSDVIVGFPGETTEEFEDTLKVLEEVRFDALFTFIYSPREGTPAARMPDPMSKEEKSANFQRLVDLQNAISLEKHQAYVGKVLRCLVDGEGEDPRNNLTARTAGNRLVHFTGDKALIGAYTDLKITGCSTWALFGEVVE</sequence>
<evidence type="ECO:0000256" key="8">
    <source>
        <dbReference type="ARBA" id="ARBA00033765"/>
    </source>
</evidence>
<dbReference type="FunFam" id="3.40.50.12160:FF:000003">
    <property type="entry name" value="CDK5 regulatory subunit-associated protein 1"/>
    <property type="match status" value="1"/>
</dbReference>
<dbReference type="InterPro" id="IPR005839">
    <property type="entry name" value="Methylthiotransferase"/>
</dbReference>
<comment type="subcellular location">
    <subcellularLocation>
        <location evidence="13">Cytoplasm</location>
    </subcellularLocation>
</comment>
<dbReference type="Pfam" id="PF04055">
    <property type="entry name" value="Radical_SAM"/>
    <property type="match status" value="1"/>
</dbReference>
<reference evidence="17" key="1">
    <citation type="submission" date="2020-08" db="EMBL/GenBank/DDBJ databases">
        <title>Genome public.</title>
        <authorList>
            <person name="Liu C."/>
            <person name="Sun Q."/>
        </authorList>
    </citation>
    <scope>NUCLEOTIDE SEQUENCE</scope>
    <source>
        <strain evidence="17">NSJ-52</strain>
    </source>
</reference>
<feature type="domain" description="Radical SAM core" evidence="16">
    <location>
        <begin position="175"/>
        <end position="405"/>
    </location>
</feature>
<dbReference type="InterPro" id="IPR006463">
    <property type="entry name" value="MiaB_methiolase"/>
</dbReference>
<evidence type="ECO:0000256" key="3">
    <source>
        <dbReference type="ARBA" id="ARBA00022679"/>
    </source>
</evidence>
<feature type="domain" description="MTTase N-terminal" evidence="15">
    <location>
        <begin position="34"/>
        <end position="152"/>
    </location>
</feature>
<dbReference type="RefSeq" id="WP_186918885.1">
    <property type="nucleotide sequence ID" value="NZ_JACOPQ010000004.1"/>
</dbReference>
<feature type="binding site" evidence="13">
    <location>
        <position position="196"/>
    </location>
    <ligand>
        <name>[4Fe-4S] cluster</name>
        <dbReference type="ChEBI" id="CHEBI:49883"/>
        <label>2</label>
        <note>4Fe-4S-S-AdoMet</note>
    </ligand>
</feature>
<comment type="cofactor">
    <cofactor evidence="13">
        <name>[4Fe-4S] cluster</name>
        <dbReference type="ChEBI" id="CHEBI:49883"/>
    </cofactor>
    <text evidence="13">Binds 2 [4Fe-4S] clusters. One cluster is coordinated with 3 cysteines and an exchangeable S-adenosyl-L-methionine.</text>
</comment>
<evidence type="ECO:0000256" key="5">
    <source>
        <dbReference type="ARBA" id="ARBA00022723"/>
    </source>
</evidence>
<evidence type="ECO:0000256" key="12">
    <source>
        <dbReference type="ARBA" id="ARBA00081141"/>
    </source>
</evidence>
<proteinExistence type="inferred from homology"/>
<evidence type="ECO:0000256" key="10">
    <source>
        <dbReference type="ARBA" id="ARBA00068570"/>
    </source>
</evidence>
<evidence type="ECO:0000256" key="2">
    <source>
        <dbReference type="ARBA" id="ARBA00022485"/>
    </source>
</evidence>
<dbReference type="Proteomes" id="UP000607645">
    <property type="component" value="Unassembled WGS sequence"/>
</dbReference>
<evidence type="ECO:0000256" key="4">
    <source>
        <dbReference type="ARBA" id="ARBA00022691"/>
    </source>
</evidence>
<dbReference type="Gene3D" id="3.40.50.12160">
    <property type="entry name" value="Methylthiotransferase, N-terminal domain"/>
    <property type="match status" value="1"/>
</dbReference>
<dbReference type="Gene3D" id="3.80.30.20">
    <property type="entry name" value="tm_1862 like domain"/>
    <property type="match status" value="1"/>
</dbReference>
<dbReference type="FunFam" id="3.80.30.20:FF:000001">
    <property type="entry name" value="tRNA-2-methylthio-N(6)-dimethylallyladenosine synthase 2"/>
    <property type="match status" value="1"/>
</dbReference>
<dbReference type="InterPro" id="IPR013848">
    <property type="entry name" value="Methylthiotransferase_N"/>
</dbReference>
<dbReference type="SFLD" id="SFLDG01082">
    <property type="entry name" value="B12-binding_domain_containing"/>
    <property type="match status" value="1"/>
</dbReference>
<feature type="binding site" evidence="13">
    <location>
        <position position="79"/>
    </location>
    <ligand>
        <name>[4Fe-4S] cluster</name>
        <dbReference type="ChEBI" id="CHEBI:49883"/>
        <label>1</label>
    </ligand>
</feature>
<dbReference type="InterPro" id="IPR007197">
    <property type="entry name" value="rSAM"/>
</dbReference>
<evidence type="ECO:0000256" key="11">
    <source>
        <dbReference type="ARBA" id="ARBA00080698"/>
    </source>
</evidence>
<dbReference type="NCBIfam" id="TIGR01574">
    <property type="entry name" value="miaB-methiolase"/>
    <property type="match status" value="1"/>
</dbReference>
<keyword evidence="13" id="KW-0963">Cytoplasm</keyword>
<evidence type="ECO:0000313" key="18">
    <source>
        <dbReference type="Proteomes" id="UP000607645"/>
    </source>
</evidence>
<evidence type="ECO:0000259" key="16">
    <source>
        <dbReference type="PROSITE" id="PS51918"/>
    </source>
</evidence>
<keyword evidence="18" id="KW-1185">Reference proteome</keyword>
<evidence type="ECO:0000256" key="9">
    <source>
        <dbReference type="ARBA" id="ARBA00051425"/>
    </source>
</evidence>
<keyword evidence="13" id="KW-0819">tRNA processing</keyword>
<dbReference type="Pfam" id="PF01938">
    <property type="entry name" value="TRAM"/>
    <property type="match status" value="1"/>
</dbReference>
<dbReference type="SFLD" id="SFLDG01061">
    <property type="entry name" value="methylthiotransferase"/>
    <property type="match status" value="1"/>
</dbReference>
<comment type="subunit">
    <text evidence="13">Monomer.</text>
</comment>
<gene>
    <name evidence="13 17" type="primary">miaB</name>
    <name evidence="17" type="ORF">H8S62_07295</name>
</gene>
<evidence type="ECO:0000256" key="7">
    <source>
        <dbReference type="ARBA" id="ARBA00023014"/>
    </source>
</evidence>
<keyword evidence="7 13" id="KW-0411">Iron-sulfur</keyword>
<feature type="binding site" evidence="13">
    <location>
        <position position="113"/>
    </location>
    <ligand>
        <name>[4Fe-4S] cluster</name>
        <dbReference type="ChEBI" id="CHEBI:49883"/>
        <label>1</label>
    </ligand>
</feature>
<dbReference type="EMBL" id="JACOPQ010000004">
    <property type="protein sequence ID" value="MBC5736816.1"/>
    <property type="molecule type" value="Genomic_DNA"/>
</dbReference>
<dbReference type="PANTHER" id="PTHR43020:SF2">
    <property type="entry name" value="MITOCHONDRIAL TRNA METHYLTHIOTRANSFERASE CDK5RAP1"/>
    <property type="match status" value="1"/>
</dbReference>
<keyword evidence="3 13" id="KW-0808">Transferase</keyword>
<comment type="caution">
    <text evidence="17">The sequence shown here is derived from an EMBL/GenBank/DDBJ whole genome shotgun (WGS) entry which is preliminary data.</text>
</comment>
<evidence type="ECO:0000256" key="1">
    <source>
        <dbReference type="ARBA" id="ARBA00003234"/>
    </source>
</evidence>
<accession>A0A8J6JC93</accession>
<protein>
    <recommendedName>
        <fullName evidence="10 13">tRNA-2-methylthio-N(6)-dimethylallyladenosine synthase</fullName>
        <ecNumber evidence="8 13">2.8.4.3</ecNumber>
    </recommendedName>
    <alternativeName>
        <fullName evidence="12 13">(Dimethylallyl)adenosine tRNA methylthiotransferase MiaB</fullName>
    </alternativeName>
    <alternativeName>
        <fullName evidence="11 13">tRNA-i(6)A37 methylthiotransferase</fullName>
    </alternativeName>
</protein>
<dbReference type="AlphaFoldDB" id="A0A8J6JC93"/>
<dbReference type="NCBIfam" id="TIGR00089">
    <property type="entry name" value="MiaB/RimO family radical SAM methylthiotransferase"/>
    <property type="match status" value="1"/>
</dbReference>
<dbReference type="InterPro" id="IPR002792">
    <property type="entry name" value="TRAM_dom"/>
</dbReference>
<feature type="binding site" evidence="13">
    <location>
        <position position="43"/>
    </location>
    <ligand>
        <name>[4Fe-4S] cluster</name>
        <dbReference type="ChEBI" id="CHEBI:49883"/>
        <label>1</label>
    </ligand>
</feature>
<feature type="domain" description="TRAM" evidence="14">
    <location>
        <begin position="408"/>
        <end position="471"/>
    </location>
</feature>
<dbReference type="PROSITE" id="PS51449">
    <property type="entry name" value="MTTASE_N"/>
    <property type="match status" value="1"/>
</dbReference>
<dbReference type="GO" id="GO:0005829">
    <property type="term" value="C:cytosol"/>
    <property type="evidence" value="ECO:0007669"/>
    <property type="project" value="TreeGrafter"/>
</dbReference>